<dbReference type="GO" id="GO:0005737">
    <property type="term" value="C:cytoplasm"/>
    <property type="evidence" value="ECO:0007669"/>
    <property type="project" value="UniProtKB-SubCell"/>
</dbReference>
<dbReference type="Pfam" id="PF03095">
    <property type="entry name" value="PTPA"/>
    <property type="match status" value="1"/>
</dbReference>
<name>A0A433DBJ8_9FUNG</name>
<dbReference type="EMBL" id="RBNI01003578">
    <property type="protein sequence ID" value="RUP48221.1"/>
    <property type="molecule type" value="Genomic_DNA"/>
</dbReference>
<dbReference type="PANTHER" id="PTHR10012">
    <property type="entry name" value="SERINE/THREONINE-PROTEIN PHOSPHATASE 2A REGULATORY SUBUNIT B"/>
    <property type="match status" value="1"/>
</dbReference>
<organism evidence="2 3">
    <name type="scientific">Jimgerdemannia flammicorona</name>
    <dbReference type="NCBI Taxonomy" id="994334"/>
    <lineage>
        <taxon>Eukaryota</taxon>
        <taxon>Fungi</taxon>
        <taxon>Fungi incertae sedis</taxon>
        <taxon>Mucoromycota</taxon>
        <taxon>Mucoromycotina</taxon>
        <taxon>Endogonomycetes</taxon>
        <taxon>Endogonales</taxon>
        <taxon>Endogonaceae</taxon>
        <taxon>Jimgerdemannia</taxon>
    </lineage>
</organism>
<dbReference type="Proteomes" id="UP000268093">
    <property type="component" value="Unassembled WGS sequence"/>
</dbReference>
<keyword evidence="3" id="KW-1185">Reference proteome</keyword>
<reference evidence="2 3" key="1">
    <citation type="journal article" date="2018" name="New Phytol.">
        <title>Phylogenomics of Endogonaceae and evolution of mycorrhizas within Mucoromycota.</title>
        <authorList>
            <person name="Chang Y."/>
            <person name="Desiro A."/>
            <person name="Na H."/>
            <person name="Sandor L."/>
            <person name="Lipzen A."/>
            <person name="Clum A."/>
            <person name="Barry K."/>
            <person name="Grigoriev I.V."/>
            <person name="Martin F.M."/>
            <person name="Stajich J.E."/>
            <person name="Smith M.E."/>
            <person name="Bonito G."/>
            <person name="Spatafora J.W."/>
        </authorList>
    </citation>
    <scope>NUCLEOTIDE SEQUENCE [LARGE SCALE GENOMIC DNA]</scope>
    <source>
        <strain evidence="2 3">GMNB39</strain>
    </source>
</reference>
<sequence>MELPRKKILTKDDLAHFHSSPAYAEYVAFVEQLNRSVQGLTIQADLVQSHVVTSILSILDTLTQWSADIPPVENKLSRFGNPAFRDFYDKVAEVNRFPSLQVPCTSTCPHLFRFDHLCRTPKT</sequence>
<comment type="catalytic activity">
    <reaction evidence="1">
        <text>[protein]-peptidylproline (omega=180) = [protein]-peptidylproline (omega=0)</text>
        <dbReference type="Rhea" id="RHEA:16237"/>
        <dbReference type="Rhea" id="RHEA-COMP:10747"/>
        <dbReference type="Rhea" id="RHEA-COMP:10748"/>
        <dbReference type="ChEBI" id="CHEBI:83833"/>
        <dbReference type="ChEBI" id="CHEBI:83834"/>
        <dbReference type="EC" id="5.2.1.8"/>
    </reaction>
</comment>
<comment type="subcellular location">
    <subcellularLocation>
        <location evidence="1">Cytoplasm</location>
    </subcellularLocation>
</comment>
<dbReference type="GO" id="GO:0005634">
    <property type="term" value="C:nucleus"/>
    <property type="evidence" value="ECO:0007669"/>
    <property type="project" value="TreeGrafter"/>
</dbReference>
<keyword evidence="1" id="KW-0697">Rotamase</keyword>
<comment type="function">
    <text evidence="1">PPIases accelerate the folding of proteins. It catalyzes the cis-trans isomerization of proline imidic peptide bonds in oligopeptides.</text>
</comment>
<keyword evidence="1" id="KW-0413">Isomerase</keyword>
<dbReference type="GO" id="GO:0008160">
    <property type="term" value="F:protein tyrosine phosphatase activator activity"/>
    <property type="evidence" value="ECO:0007669"/>
    <property type="project" value="TreeGrafter"/>
</dbReference>
<dbReference type="GO" id="GO:0007052">
    <property type="term" value="P:mitotic spindle organization"/>
    <property type="evidence" value="ECO:0007669"/>
    <property type="project" value="TreeGrafter"/>
</dbReference>
<gene>
    <name evidence="2" type="ORF">BC936DRAFT_144820</name>
</gene>
<dbReference type="PANTHER" id="PTHR10012:SF5">
    <property type="entry name" value="SERINE_THREONINE-PROTEIN PHOSPHATASE 2A ACTIVATOR 2"/>
    <property type="match status" value="1"/>
</dbReference>
<comment type="similarity">
    <text evidence="1">Belongs to the PTPA-type PPIase family.</text>
</comment>
<proteinExistence type="inferred from homology"/>
<dbReference type="InterPro" id="IPR004327">
    <property type="entry name" value="Phstyr_phstse_ac"/>
</dbReference>
<protein>
    <recommendedName>
        <fullName evidence="1">Serine/threonine-protein phosphatase 2A activator</fullName>
        <ecNumber evidence="1">5.2.1.8</ecNumber>
    </recommendedName>
    <alternativeName>
        <fullName evidence="1">Phosphotyrosyl phosphatase activator</fullName>
    </alternativeName>
</protein>
<dbReference type="OrthoDB" id="16120at2759"/>
<accession>A0A433DBJ8</accession>
<dbReference type="InterPro" id="IPR037218">
    <property type="entry name" value="PTPA_sf"/>
</dbReference>
<evidence type="ECO:0000256" key="1">
    <source>
        <dbReference type="RuleBase" id="RU361210"/>
    </source>
</evidence>
<evidence type="ECO:0000313" key="3">
    <source>
        <dbReference type="Proteomes" id="UP000268093"/>
    </source>
</evidence>
<dbReference type="GO" id="GO:0000159">
    <property type="term" value="C:protein phosphatase type 2A complex"/>
    <property type="evidence" value="ECO:0007669"/>
    <property type="project" value="TreeGrafter"/>
</dbReference>
<dbReference type="EC" id="5.2.1.8" evidence="1"/>
<dbReference type="GO" id="GO:0003755">
    <property type="term" value="F:peptidyl-prolyl cis-trans isomerase activity"/>
    <property type="evidence" value="ECO:0007669"/>
    <property type="project" value="UniProtKB-KW"/>
</dbReference>
<comment type="caution">
    <text evidence="2">The sequence shown here is derived from an EMBL/GenBank/DDBJ whole genome shotgun (WGS) entry which is preliminary data.</text>
</comment>
<evidence type="ECO:0000313" key="2">
    <source>
        <dbReference type="EMBL" id="RUP48221.1"/>
    </source>
</evidence>
<keyword evidence="1" id="KW-0963">Cytoplasm</keyword>
<dbReference type="AlphaFoldDB" id="A0A433DBJ8"/>
<dbReference type="SUPFAM" id="SSF140984">
    <property type="entry name" value="PTPA-like"/>
    <property type="match status" value="1"/>
</dbReference>